<protein>
    <submittedName>
        <fullName evidence="1">Dehydrogenase</fullName>
    </submittedName>
</protein>
<gene>
    <name evidence="1" type="ORF">D9V30_08450</name>
</gene>
<comment type="caution">
    <text evidence="1">The sequence shown here is derived from an EMBL/GenBank/DDBJ whole genome shotgun (WGS) entry which is preliminary data.</text>
</comment>
<proteinExistence type="predicted"/>
<evidence type="ECO:0000313" key="1">
    <source>
        <dbReference type="EMBL" id="RLP68901.1"/>
    </source>
</evidence>
<organism evidence="1 2">
    <name type="scientific">Mycetocola reblochoni</name>
    <dbReference type="NCBI Taxonomy" id="331618"/>
    <lineage>
        <taxon>Bacteria</taxon>
        <taxon>Bacillati</taxon>
        <taxon>Actinomycetota</taxon>
        <taxon>Actinomycetes</taxon>
        <taxon>Micrococcales</taxon>
        <taxon>Microbacteriaceae</taxon>
        <taxon>Mycetocola</taxon>
    </lineage>
</organism>
<name>A0A3L6ZMY1_9MICO</name>
<dbReference type="EMBL" id="RCUW01000006">
    <property type="protein sequence ID" value="RLP68901.1"/>
    <property type="molecule type" value="Genomic_DNA"/>
</dbReference>
<reference evidence="1 2" key="1">
    <citation type="submission" date="2018-10" db="EMBL/GenBank/DDBJ databases">
        <authorList>
            <person name="Li J."/>
        </authorList>
    </citation>
    <scope>NUCLEOTIDE SEQUENCE [LARGE SCALE GENOMIC DNA]</scope>
    <source>
        <strain evidence="1 2">JCM 30549</strain>
    </source>
</reference>
<dbReference type="Proteomes" id="UP000275395">
    <property type="component" value="Unassembled WGS sequence"/>
</dbReference>
<dbReference type="RefSeq" id="WP_087135664.1">
    <property type="nucleotide sequence ID" value="NZ_JBQDRQ010000044.1"/>
</dbReference>
<sequence>MGRKGQPEFRSEQLAAALAAGDMVAVALALRNGSVVVPVMPGSVSKRGSYDEVWTYRSPESGDVALLLFSDAANKPEQLPQTVALHDGAWLHEFLRVHGSSVTTVFFDIAGPHPVQATPDELMRVLDL</sequence>
<evidence type="ECO:0000313" key="2">
    <source>
        <dbReference type="Proteomes" id="UP000275395"/>
    </source>
</evidence>
<accession>A0A3L6ZMY1</accession>
<dbReference type="AlphaFoldDB" id="A0A3L6ZMY1"/>